<evidence type="ECO:0000256" key="4">
    <source>
        <dbReference type="ARBA" id="ARBA00023136"/>
    </source>
</evidence>
<dbReference type="Gene3D" id="1.20.1250.20">
    <property type="entry name" value="MFS general substrate transporter like domains"/>
    <property type="match status" value="2"/>
</dbReference>
<evidence type="ECO:0000256" key="2">
    <source>
        <dbReference type="ARBA" id="ARBA00022692"/>
    </source>
</evidence>
<dbReference type="Pfam" id="PF07690">
    <property type="entry name" value="MFS_1"/>
    <property type="match status" value="1"/>
</dbReference>
<evidence type="ECO:0000313" key="6">
    <source>
        <dbReference type="EMBL" id="CDW80707.1"/>
    </source>
</evidence>
<keyword evidence="4 5" id="KW-0472">Membrane</keyword>
<dbReference type="GO" id="GO:0016020">
    <property type="term" value="C:membrane"/>
    <property type="evidence" value="ECO:0007669"/>
    <property type="project" value="UniProtKB-SubCell"/>
</dbReference>
<feature type="transmembrane region" description="Helical" evidence="5">
    <location>
        <begin position="313"/>
        <end position="334"/>
    </location>
</feature>
<feature type="transmembrane region" description="Helical" evidence="5">
    <location>
        <begin position="405"/>
        <end position="424"/>
    </location>
</feature>
<feature type="transmembrane region" description="Helical" evidence="5">
    <location>
        <begin position="182"/>
        <end position="201"/>
    </location>
</feature>
<dbReference type="InterPro" id="IPR036259">
    <property type="entry name" value="MFS_trans_sf"/>
</dbReference>
<evidence type="ECO:0000256" key="1">
    <source>
        <dbReference type="ARBA" id="ARBA00004141"/>
    </source>
</evidence>
<gene>
    <name evidence="6" type="primary">Contig15369.g16381</name>
    <name evidence="6" type="ORF">STYLEM_9710</name>
</gene>
<reference evidence="6 7" key="1">
    <citation type="submission" date="2014-06" db="EMBL/GenBank/DDBJ databases">
        <authorList>
            <person name="Swart Estienne"/>
        </authorList>
    </citation>
    <scope>NUCLEOTIDE SEQUENCE [LARGE SCALE GENOMIC DNA]</scope>
    <source>
        <strain evidence="6 7">130c</strain>
    </source>
</reference>
<feature type="transmembrane region" description="Helical" evidence="5">
    <location>
        <begin position="151"/>
        <end position="170"/>
    </location>
</feature>
<dbReference type="InterPro" id="IPR011701">
    <property type="entry name" value="MFS"/>
</dbReference>
<feature type="transmembrane region" description="Helical" evidence="5">
    <location>
        <begin position="49"/>
        <end position="67"/>
    </location>
</feature>
<name>A0A078AGP8_STYLE</name>
<dbReference type="GO" id="GO:0022857">
    <property type="term" value="F:transmembrane transporter activity"/>
    <property type="evidence" value="ECO:0007669"/>
    <property type="project" value="InterPro"/>
</dbReference>
<sequence length="532" mass="59621">MKEEYRRNLCQATHCSINFLILFIAFNSAQNIQSEALQQDNFGQLGFQSIAILYLGVAVGCVFSTVVMKRIGEVQCMALGAILNVPWILSYALCGISKDTNPDDRKFYLQPSFITGLIITLSFINGLGQAIQWVGQGKYLSDCATESTKGFFFSFFWSFYMASQIFGNLIGAFCIELMPQQIFFVVLSGISFISFFFCLFLRKPVSDASPLDELESPPISERHFSSDLTMASLTETIQPYSPIPQRNTEIKQQSIITDIVSIWNMAKTRRMRLFLLQQFWTGVSIAYYSGTLTPLISATLPNDSDSDKLSKSMLAMVAFGVGEVVGGLLIGYLIDTKGSKFVVIANVVIMILMVFFTIFYSVAFTYSPLAFVMTFLWGVQDGGVNTHCFEMLGFEFANNYEPYSIFNLLQALGASIFLIVASFVNDQSTFIGYSSAIGAFGILSCGITYFFRFRETQEDKKKKKKMKRLQQQQKAMSVSTNGDYNRLLSEDMNNINRTEILDHKLSSDASSRMKFIELNEADSSQLIASSNE</sequence>
<dbReference type="SUPFAM" id="SSF103473">
    <property type="entry name" value="MFS general substrate transporter"/>
    <property type="match status" value="1"/>
</dbReference>
<keyword evidence="7" id="KW-1185">Reference proteome</keyword>
<dbReference type="AlphaFoldDB" id="A0A078AGP8"/>
<evidence type="ECO:0000256" key="5">
    <source>
        <dbReference type="SAM" id="Phobius"/>
    </source>
</evidence>
<accession>A0A078AGP8</accession>
<dbReference type="PANTHER" id="PTHR23294">
    <property type="entry name" value="ET TRANSLATION PRODUCT-RELATED"/>
    <property type="match status" value="1"/>
</dbReference>
<organism evidence="6 7">
    <name type="scientific">Stylonychia lemnae</name>
    <name type="common">Ciliate</name>
    <dbReference type="NCBI Taxonomy" id="5949"/>
    <lineage>
        <taxon>Eukaryota</taxon>
        <taxon>Sar</taxon>
        <taxon>Alveolata</taxon>
        <taxon>Ciliophora</taxon>
        <taxon>Intramacronucleata</taxon>
        <taxon>Spirotrichea</taxon>
        <taxon>Stichotrichia</taxon>
        <taxon>Sporadotrichida</taxon>
        <taxon>Oxytrichidae</taxon>
        <taxon>Stylonychinae</taxon>
        <taxon>Stylonychia</taxon>
    </lineage>
</organism>
<evidence type="ECO:0000256" key="3">
    <source>
        <dbReference type="ARBA" id="ARBA00022989"/>
    </source>
</evidence>
<feature type="transmembrane region" description="Helical" evidence="5">
    <location>
        <begin position="341"/>
        <end position="360"/>
    </location>
</feature>
<feature type="transmembrane region" description="Helical" evidence="5">
    <location>
        <begin position="12"/>
        <end position="29"/>
    </location>
</feature>
<keyword evidence="2 5" id="KW-0812">Transmembrane</keyword>
<comment type="subcellular location">
    <subcellularLocation>
        <location evidence="1">Membrane</location>
        <topology evidence="1">Multi-pass membrane protein</topology>
    </subcellularLocation>
</comment>
<dbReference type="InParanoid" id="A0A078AGP8"/>
<dbReference type="Proteomes" id="UP000039865">
    <property type="component" value="Unassembled WGS sequence"/>
</dbReference>
<feature type="transmembrane region" description="Helical" evidence="5">
    <location>
        <begin position="74"/>
        <end position="93"/>
    </location>
</feature>
<dbReference type="InterPro" id="IPR051617">
    <property type="entry name" value="UNC-93-like_regulator"/>
</dbReference>
<dbReference type="OMA" id="GYEWSGY"/>
<feature type="transmembrane region" description="Helical" evidence="5">
    <location>
        <begin position="273"/>
        <end position="293"/>
    </location>
</feature>
<protein>
    <submittedName>
        <fullName evidence="6">Major facilitator superfamily protein</fullName>
    </submittedName>
</protein>
<proteinExistence type="predicted"/>
<evidence type="ECO:0000313" key="7">
    <source>
        <dbReference type="Proteomes" id="UP000039865"/>
    </source>
</evidence>
<dbReference type="EMBL" id="CCKQ01009238">
    <property type="protein sequence ID" value="CDW80707.1"/>
    <property type="molecule type" value="Genomic_DNA"/>
</dbReference>
<keyword evidence="3 5" id="KW-1133">Transmembrane helix</keyword>
<dbReference type="OrthoDB" id="78663at2759"/>
<feature type="transmembrane region" description="Helical" evidence="5">
    <location>
        <begin position="113"/>
        <end position="131"/>
    </location>
</feature>
<feature type="transmembrane region" description="Helical" evidence="5">
    <location>
        <begin position="430"/>
        <end position="451"/>
    </location>
</feature>
<dbReference type="PANTHER" id="PTHR23294:SF0">
    <property type="entry name" value="UNC93-LIKE PROTEIN MFSD11"/>
    <property type="match status" value="1"/>
</dbReference>